<name>A0AA39W1M3_ACESA</name>
<dbReference type="PROSITE" id="PS00108">
    <property type="entry name" value="PROTEIN_KINASE_ST"/>
    <property type="match status" value="1"/>
</dbReference>
<evidence type="ECO:0000256" key="2">
    <source>
        <dbReference type="ARBA" id="ARBA00022527"/>
    </source>
</evidence>
<dbReference type="GO" id="GO:0009506">
    <property type="term" value="C:plasmodesma"/>
    <property type="evidence" value="ECO:0007669"/>
    <property type="project" value="TreeGrafter"/>
</dbReference>
<keyword evidence="6" id="KW-0067">ATP-binding</keyword>
<dbReference type="AlphaFoldDB" id="A0AA39W1M3"/>
<dbReference type="GO" id="GO:0005886">
    <property type="term" value="C:plasma membrane"/>
    <property type="evidence" value="ECO:0007669"/>
    <property type="project" value="TreeGrafter"/>
</dbReference>
<dbReference type="InterPro" id="IPR045272">
    <property type="entry name" value="ANXUR1/2-like"/>
</dbReference>
<dbReference type="EC" id="2.7.11.1" evidence="1"/>
<gene>
    <name evidence="10" type="ORF">LWI29_013057</name>
</gene>
<reference evidence="10" key="2">
    <citation type="submission" date="2023-06" db="EMBL/GenBank/DDBJ databases">
        <authorList>
            <person name="Swenson N.G."/>
            <person name="Wegrzyn J.L."/>
            <person name="Mcevoy S.L."/>
        </authorList>
    </citation>
    <scope>NUCLEOTIDE SEQUENCE</scope>
    <source>
        <strain evidence="10">NS2018</strain>
        <tissue evidence="10">Leaf</tissue>
    </source>
</reference>
<dbReference type="PANTHER" id="PTHR27003">
    <property type="entry name" value="OS07G0166700 PROTEIN"/>
    <property type="match status" value="1"/>
</dbReference>
<dbReference type="GO" id="GO:0004714">
    <property type="term" value="F:transmembrane receptor protein tyrosine kinase activity"/>
    <property type="evidence" value="ECO:0007669"/>
    <property type="project" value="InterPro"/>
</dbReference>
<protein>
    <recommendedName>
        <fullName evidence="1">non-specific serine/threonine protein kinase</fullName>
        <ecNumber evidence="1">2.7.11.1</ecNumber>
    </recommendedName>
</protein>
<dbReference type="EMBL" id="JAUESC010000003">
    <property type="protein sequence ID" value="KAK0600250.1"/>
    <property type="molecule type" value="Genomic_DNA"/>
</dbReference>
<dbReference type="InterPro" id="IPR011009">
    <property type="entry name" value="Kinase-like_dom_sf"/>
</dbReference>
<dbReference type="PROSITE" id="PS50011">
    <property type="entry name" value="PROTEIN_KINASE_DOM"/>
    <property type="match status" value="1"/>
</dbReference>
<comment type="catalytic activity">
    <reaction evidence="7">
        <text>L-threonyl-[protein] + ATP = O-phospho-L-threonyl-[protein] + ADP + H(+)</text>
        <dbReference type="Rhea" id="RHEA:46608"/>
        <dbReference type="Rhea" id="RHEA-COMP:11060"/>
        <dbReference type="Rhea" id="RHEA-COMP:11605"/>
        <dbReference type="ChEBI" id="CHEBI:15378"/>
        <dbReference type="ChEBI" id="CHEBI:30013"/>
        <dbReference type="ChEBI" id="CHEBI:30616"/>
        <dbReference type="ChEBI" id="CHEBI:61977"/>
        <dbReference type="ChEBI" id="CHEBI:456216"/>
        <dbReference type="EC" id="2.7.11.1"/>
    </reaction>
</comment>
<evidence type="ECO:0000256" key="6">
    <source>
        <dbReference type="ARBA" id="ARBA00022840"/>
    </source>
</evidence>
<keyword evidence="3" id="KW-0808">Transferase</keyword>
<dbReference type="Gene3D" id="1.10.510.10">
    <property type="entry name" value="Transferase(Phosphotransferase) domain 1"/>
    <property type="match status" value="1"/>
</dbReference>
<evidence type="ECO:0000313" key="11">
    <source>
        <dbReference type="Proteomes" id="UP001168877"/>
    </source>
</evidence>
<accession>A0AA39W1M3</accession>
<keyword evidence="4" id="KW-0547">Nucleotide-binding</keyword>
<feature type="domain" description="Protein kinase" evidence="9">
    <location>
        <begin position="1"/>
        <end position="107"/>
    </location>
</feature>
<evidence type="ECO:0000256" key="8">
    <source>
        <dbReference type="ARBA" id="ARBA00048679"/>
    </source>
</evidence>
<dbReference type="InterPro" id="IPR008271">
    <property type="entry name" value="Ser/Thr_kinase_AS"/>
</dbReference>
<dbReference type="SUPFAM" id="SSF56112">
    <property type="entry name" value="Protein kinase-like (PK-like)"/>
    <property type="match status" value="1"/>
</dbReference>
<evidence type="ECO:0000259" key="9">
    <source>
        <dbReference type="PROSITE" id="PS50011"/>
    </source>
</evidence>
<comment type="catalytic activity">
    <reaction evidence="8">
        <text>L-seryl-[protein] + ATP = O-phospho-L-seryl-[protein] + ADP + H(+)</text>
        <dbReference type="Rhea" id="RHEA:17989"/>
        <dbReference type="Rhea" id="RHEA-COMP:9863"/>
        <dbReference type="Rhea" id="RHEA-COMP:11604"/>
        <dbReference type="ChEBI" id="CHEBI:15378"/>
        <dbReference type="ChEBI" id="CHEBI:29999"/>
        <dbReference type="ChEBI" id="CHEBI:30616"/>
        <dbReference type="ChEBI" id="CHEBI:83421"/>
        <dbReference type="ChEBI" id="CHEBI:456216"/>
        <dbReference type="EC" id="2.7.11.1"/>
    </reaction>
</comment>
<dbReference type="GO" id="GO:0005524">
    <property type="term" value="F:ATP binding"/>
    <property type="evidence" value="ECO:0007669"/>
    <property type="project" value="UniProtKB-KW"/>
</dbReference>
<organism evidence="10 11">
    <name type="scientific">Acer saccharum</name>
    <name type="common">Sugar maple</name>
    <dbReference type="NCBI Taxonomy" id="4024"/>
    <lineage>
        <taxon>Eukaryota</taxon>
        <taxon>Viridiplantae</taxon>
        <taxon>Streptophyta</taxon>
        <taxon>Embryophyta</taxon>
        <taxon>Tracheophyta</taxon>
        <taxon>Spermatophyta</taxon>
        <taxon>Magnoliopsida</taxon>
        <taxon>eudicotyledons</taxon>
        <taxon>Gunneridae</taxon>
        <taxon>Pentapetalae</taxon>
        <taxon>rosids</taxon>
        <taxon>malvids</taxon>
        <taxon>Sapindales</taxon>
        <taxon>Sapindaceae</taxon>
        <taxon>Hippocastanoideae</taxon>
        <taxon>Acereae</taxon>
        <taxon>Acer</taxon>
    </lineage>
</organism>
<dbReference type="FunFam" id="1.10.510.10:FF:001023">
    <property type="entry name" value="Os07g0541700 protein"/>
    <property type="match status" value="1"/>
</dbReference>
<dbReference type="GO" id="GO:0004674">
    <property type="term" value="F:protein serine/threonine kinase activity"/>
    <property type="evidence" value="ECO:0007669"/>
    <property type="project" value="UniProtKB-KW"/>
</dbReference>
<sequence>MLSQFRHRHLVSLIGYCDERDEMIIIYEYMENGTLKDHLYGLNFPCLSWRQRLEVCIGSARGLHYLHTGSTKAIIHRDVKSANILLDENFTAKVADFGLSKTGPDLD</sequence>
<keyword evidence="2" id="KW-0723">Serine/threonine-protein kinase</keyword>
<dbReference type="Pfam" id="PF07714">
    <property type="entry name" value="PK_Tyr_Ser-Thr"/>
    <property type="match status" value="1"/>
</dbReference>
<comment type="caution">
    <text evidence="10">The sequence shown here is derived from an EMBL/GenBank/DDBJ whole genome shotgun (WGS) entry which is preliminary data.</text>
</comment>
<dbReference type="Proteomes" id="UP001168877">
    <property type="component" value="Unassembled WGS sequence"/>
</dbReference>
<dbReference type="SMART" id="SM00219">
    <property type="entry name" value="TyrKc"/>
    <property type="match status" value="1"/>
</dbReference>
<proteinExistence type="predicted"/>
<dbReference type="PANTHER" id="PTHR27003:SF69">
    <property type="entry name" value="PROTEIN KINASE DOMAIN-CONTAINING PROTEIN"/>
    <property type="match status" value="1"/>
</dbReference>
<evidence type="ECO:0000256" key="4">
    <source>
        <dbReference type="ARBA" id="ARBA00022741"/>
    </source>
</evidence>
<dbReference type="InterPro" id="IPR020635">
    <property type="entry name" value="Tyr_kinase_cat_dom"/>
</dbReference>
<keyword evidence="5" id="KW-0418">Kinase</keyword>
<evidence type="ECO:0000256" key="1">
    <source>
        <dbReference type="ARBA" id="ARBA00012513"/>
    </source>
</evidence>
<evidence type="ECO:0000256" key="3">
    <source>
        <dbReference type="ARBA" id="ARBA00022679"/>
    </source>
</evidence>
<evidence type="ECO:0000256" key="5">
    <source>
        <dbReference type="ARBA" id="ARBA00022777"/>
    </source>
</evidence>
<reference evidence="10" key="1">
    <citation type="journal article" date="2022" name="Plant J.">
        <title>Strategies of tolerance reflected in two North American maple genomes.</title>
        <authorList>
            <person name="McEvoy S.L."/>
            <person name="Sezen U.U."/>
            <person name="Trouern-Trend A."/>
            <person name="McMahon S.M."/>
            <person name="Schaberg P.G."/>
            <person name="Yang J."/>
            <person name="Wegrzyn J.L."/>
            <person name="Swenson N.G."/>
        </authorList>
    </citation>
    <scope>NUCLEOTIDE SEQUENCE</scope>
    <source>
        <strain evidence="10">NS2018</strain>
    </source>
</reference>
<dbReference type="InterPro" id="IPR001245">
    <property type="entry name" value="Ser-Thr/Tyr_kinase_cat_dom"/>
</dbReference>
<keyword evidence="11" id="KW-1185">Reference proteome</keyword>
<evidence type="ECO:0000256" key="7">
    <source>
        <dbReference type="ARBA" id="ARBA00047899"/>
    </source>
</evidence>
<evidence type="ECO:0000313" key="10">
    <source>
        <dbReference type="EMBL" id="KAK0600250.1"/>
    </source>
</evidence>
<dbReference type="InterPro" id="IPR000719">
    <property type="entry name" value="Prot_kinase_dom"/>
</dbReference>